<evidence type="ECO:0000313" key="3">
    <source>
        <dbReference type="Proteomes" id="UP000799537"/>
    </source>
</evidence>
<name>A0A6A6CN36_ZASCE</name>
<feature type="domain" description="F-box" evidence="1">
    <location>
        <begin position="3"/>
        <end position="48"/>
    </location>
</feature>
<evidence type="ECO:0000313" key="2">
    <source>
        <dbReference type="EMBL" id="KAF2168043.1"/>
    </source>
</evidence>
<reference evidence="2" key="1">
    <citation type="journal article" date="2020" name="Stud. Mycol.">
        <title>101 Dothideomycetes genomes: a test case for predicting lifestyles and emergence of pathogens.</title>
        <authorList>
            <person name="Haridas S."/>
            <person name="Albert R."/>
            <person name="Binder M."/>
            <person name="Bloem J."/>
            <person name="Labutti K."/>
            <person name="Salamov A."/>
            <person name="Andreopoulos B."/>
            <person name="Baker S."/>
            <person name="Barry K."/>
            <person name="Bills G."/>
            <person name="Bluhm B."/>
            <person name="Cannon C."/>
            <person name="Castanera R."/>
            <person name="Culley D."/>
            <person name="Daum C."/>
            <person name="Ezra D."/>
            <person name="Gonzalez J."/>
            <person name="Henrissat B."/>
            <person name="Kuo A."/>
            <person name="Liang C."/>
            <person name="Lipzen A."/>
            <person name="Lutzoni F."/>
            <person name="Magnuson J."/>
            <person name="Mondo S."/>
            <person name="Nolan M."/>
            <person name="Ohm R."/>
            <person name="Pangilinan J."/>
            <person name="Park H.-J."/>
            <person name="Ramirez L."/>
            <person name="Alfaro M."/>
            <person name="Sun H."/>
            <person name="Tritt A."/>
            <person name="Yoshinaga Y."/>
            <person name="Zwiers L.-H."/>
            <person name="Turgeon B."/>
            <person name="Goodwin S."/>
            <person name="Spatafora J."/>
            <person name="Crous P."/>
            <person name="Grigoriev I."/>
        </authorList>
    </citation>
    <scope>NUCLEOTIDE SEQUENCE</scope>
    <source>
        <strain evidence="2">ATCC 36951</strain>
    </source>
</reference>
<keyword evidence="3" id="KW-1185">Reference proteome</keyword>
<organism evidence="2 3">
    <name type="scientific">Zasmidium cellare ATCC 36951</name>
    <dbReference type="NCBI Taxonomy" id="1080233"/>
    <lineage>
        <taxon>Eukaryota</taxon>
        <taxon>Fungi</taxon>
        <taxon>Dikarya</taxon>
        <taxon>Ascomycota</taxon>
        <taxon>Pezizomycotina</taxon>
        <taxon>Dothideomycetes</taxon>
        <taxon>Dothideomycetidae</taxon>
        <taxon>Mycosphaerellales</taxon>
        <taxon>Mycosphaerellaceae</taxon>
        <taxon>Zasmidium</taxon>
    </lineage>
</organism>
<proteinExistence type="predicted"/>
<dbReference type="OrthoDB" id="3438345at2759"/>
<dbReference type="AlphaFoldDB" id="A0A6A6CN36"/>
<dbReference type="RefSeq" id="XP_033668932.1">
    <property type="nucleotide sequence ID" value="XM_033805881.1"/>
</dbReference>
<gene>
    <name evidence="2" type="ORF">M409DRAFT_21489</name>
</gene>
<dbReference type="GeneID" id="54559153"/>
<dbReference type="InterPro" id="IPR001810">
    <property type="entry name" value="F-box_dom"/>
</dbReference>
<sequence length="107" mass="12381">MGAASLESLTNELFEHVVQHLDLNDIRNLRLASRSTAFKAAQDTYRTFFQMKHVELRRENLEKFVRITAQGGMGCLVEHLTLMAIVYHQDPLRKFIRSGGEKPPQRR</sequence>
<dbReference type="Proteomes" id="UP000799537">
    <property type="component" value="Unassembled WGS sequence"/>
</dbReference>
<evidence type="ECO:0000259" key="1">
    <source>
        <dbReference type="PROSITE" id="PS50181"/>
    </source>
</evidence>
<accession>A0A6A6CN36</accession>
<dbReference type="EMBL" id="ML993591">
    <property type="protein sequence ID" value="KAF2168043.1"/>
    <property type="molecule type" value="Genomic_DNA"/>
</dbReference>
<protein>
    <recommendedName>
        <fullName evidence="1">F-box domain-containing protein</fullName>
    </recommendedName>
</protein>
<dbReference type="PROSITE" id="PS50181">
    <property type="entry name" value="FBOX"/>
    <property type="match status" value="1"/>
</dbReference>